<dbReference type="OrthoDB" id="2228633at2"/>
<dbReference type="Proteomes" id="UP000004322">
    <property type="component" value="Unassembled WGS sequence"/>
</dbReference>
<proteinExistence type="predicted"/>
<sequence length="342" mass="39983">MRIIRRHWKLTLILLFVTLSFGLYKGYNAYQDYQRDKTKDYYSKFLSYISPQKIDSSAFLDAKTVALSWKNTDTKADHYIPSDSIDESGINQSSSNYIVKEKQRLRDKVQFGGIGNDYYTRNTLEKGEYWSVMVYKIGKNQIHDPVEINIPKTVRKYYPDYYPNFVQVFERRGKSYLGISAYKHKKTNSDKEWSYDSIEINISLDTQKIVSEQELGTPSPFSPVGSFYYETNLQDKLRKQGVTFHGNGLYLTKKGMKNSKQWQIAKKYPKVYKILKNGGSLYLMQDKTDMEYTAKILQLFAPKGTDIFDGTKIPANYSIDGQEHTVHSYEEFKKYYKTEGME</sequence>
<organism evidence="1 2">
    <name type="scientific">Streptococcus criceti HS-6</name>
    <dbReference type="NCBI Taxonomy" id="873449"/>
    <lineage>
        <taxon>Bacteria</taxon>
        <taxon>Bacillati</taxon>
        <taxon>Bacillota</taxon>
        <taxon>Bacilli</taxon>
        <taxon>Lactobacillales</taxon>
        <taxon>Streptococcaceae</taxon>
        <taxon>Streptococcus</taxon>
    </lineage>
</organism>
<dbReference type="EMBL" id="AEUV02000002">
    <property type="protein sequence ID" value="EHI74596.1"/>
    <property type="molecule type" value="Genomic_DNA"/>
</dbReference>
<gene>
    <name evidence="1" type="ORF">STRCR_1496</name>
</gene>
<reference evidence="1" key="1">
    <citation type="submission" date="2011-07" db="EMBL/GenBank/DDBJ databases">
        <authorList>
            <person name="Stanhope M.J."/>
            <person name="Durkin A.S."/>
            <person name="Hostetler J."/>
            <person name="Kim M."/>
            <person name="Radune D."/>
            <person name="Singh I."/>
            <person name="Town C.D."/>
        </authorList>
    </citation>
    <scope>NUCLEOTIDE SEQUENCE [LARGE SCALE GENOMIC DNA]</scope>
    <source>
        <strain evidence="1">HS-6</strain>
    </source>
</reference>
<evidence type="ECO:0000313" key="2">
    <source>
        <dbReference type="Proteomes" id="UP000004322"/>
    </source>
</evidence>
<protein>
    <submittedName>
        <fullName evidence="1">Uncharacterized protein</fullName>
    </submittedName>
</protein>
<evidence type="ECO:0000313" key="1">
    <source>
        <dbReference type="EMBL" id="EHI74596.1"/>
    </source>
</evidence>
<keyword evidence="2" id="KW-1185">Reference proteome</keyword>
<dbReference type="RefSeq" id="WP_004227973.1">
    <property type="nucleotide sequence ID" value="NZ_AEUV02000002.1"/>
</dbReference>
<dbReference type="AlphaFoldDB" id="G5JNW5"/>
<name>G5JNW5_STRCG</name>
<dbReference type="STRING" id="873449.STRCR_1496"/>
<accession>G5JNW5</accession>
<comment type="caution">
    <text evidence="1">The sequence shown here is derived from an EMBL/GenBank/DDBJ whole genome shotgun (WGS) entry which is preliminary data.</text>
</comment>